<dbReference type="Proteomes" id="UP000204584">
    <property type="component" value="Segment"/>
</dbReference>
<gene>
    <name evidence="1" type="ORF">psal_cds_138</name>
</gene>
<organism evidence="1 2">
    <name type="scientific">Pandoravirus salinus</name>
    <dbReference type="NCBI Taxonomy" id="1349410"/>
    <lineage>
        <taxon>Viruses</taxon>
        <taxon>Pandoravirus</taxon>
    </lineage>
</organism>
<dbReference type="RefSeq" id="YP_008436661.1">
    <property type="nucleotide sequence ID" value="NC_022098.1"/>
</dbReference>
<reference evidence="1 2" key="1">
    <citation type="journal article" date="2013" name="Science">
        <title>Pandoraviruses: amoeba viruses with genomes up to 2.5 Mb reaching that of parasitic eukaryotes.</title>
        <authorList>
            <person name="Philippe N."/>
            <person name="Legendre M."/>
            <person name="Doutre G."/>
            <person name="Coute Y."/>
            <person name="Poirot O."/>
            <person name="Lescot M."/>
            <person name="Arslan D."/>
            <person name="Seltzer V."/>
            <person name="Bertaux L."/>
            <person name="Bruley C."/>
            <person name="Garin J."/>
            <person name="Claverie J.M."/>
            <person name="Abergel C."/>
        </authorList>
    </citation>
    <scope>NUCLEOTIDE SEQUENCE [LARGE SCALE GENOMIC DNA]</scope>
</reference>
<evidence type="ECO:0000313" key="1">
    <source>
        <dbReference type="EMBL" id="AGO83599.1"/>
    </source>
</evidence>
<keyword evidence="2" id="KW-1185">Reference proteome</keyword>
<dbReference type="EMBL" id="KC977571">
    <property type="protein sequence ID" value="AGO83599.1"/>
    <property type="molecule type" value="Genomic_DNA"/>
</dbReference>
<dbReference type="GeneID" id="16605386"/>
<protein>
    <submittedName>
        <fullName evidence="1">F-box incomplete domain containing protein</fullName>
    </submittedName>
</protein>
<accession>S4VT26</accession>
<dbReference type="KEGG" id="vg:16605386"/>
<name>S4VT26_9VIRU</name>
<evidence type="ECO:0000313" key="2">
    <source>
        <dbReference type="Proteomes" id="UP000204584"/>
    </source>
</evidence>
<sequence length="696" mass="77094">MDDGALWLFWRDPKSCRCAETPQPPRVLATYEPMYGEMRSARALVHDLPTEVMAHVLNGVDSLGRPLFDPLWRFAARSTCRRWRDIVDAPTTVEARAMVRAWRYGRAERKTRRVHCLCAPCTHNDGGGLKHLIATGRLVTATCAVALGAQSGRLGDDDDRCLFGAHHWCASSIPEQDEALCTAMAAPTRDALDRVVRNRLAPLFACDADGQCPVRMIERADLDDCAQAQRHSYLADMRCVEADPTAYDDGRTLIVDLLAVSARQGRVDLLASLTALSERVRAVTLDAVGVVVYYACMADRADTVAWVLRGVMDTGGALASEHPLSLARHCPMDYLRAYLGRAWSDVWKAIATYDAADSMVAVFNVLGQYAVAHPDAPCNAKWAPDGERWQRRAARSGSTRVLGACQKYRIALDLDLIVREAAAHGCGSTVRWALAHRPIAEPKNRCDVYWEALDLAATERARGHDRDADTAIDCLCDAIRATCVSPAEAAQAATAWWRTGDWDRRRSNTRDCASAARVASRWRDFLLDNLGPDDVIGLFRSAMHHIDYKALDVAVSLFAGRRAAQGVDLWAVTLDYLDAVGVAMQPYRRHSSHPNPYGSPPLRFNRPWHSADLRPVHTGDFFFRMDQSHAVEMLMFLASVCAHRTRVGLATRAQWRSVCAIEPIDTDRVPSIDMGDRITTALPAWLDARGLLARPS</sequence>
<proteinExistence type="predicted"/>